<protein>
    <submittedName>
        <fullName evidence="3">Histidinol-phosphate aminotransferase family protein</fullName>
    </submittedName>
</protein>
<dbReference type="OrthoDB" id="9788272at2"/>
<evidence type="ECO:0000256" key="1">
    <source>
        <dbReference type="SAM" id="MobiDB-lite"/>
    </source>
</evidence>
<dbReference type="InterPro" id="IPR004839">
    <property type="entry name" value="Aminotransferase_I/II_large"/>
</dbReference>
<organism evidence="3 4">
    <name type="scientific">Streptomyces hainanensis</name>
    <dbReference type="NCBI Taxonomy" id="402648"/>
    <lineage>
        <taxon>Bacteria</taxon>
        <taxon>Bacillati</taxon>
        <taxon>Actinomycetota</taxon>
        <taxon>Actinomycetes</taxon>
        <taxon>Kitasatosporales</taxon>
        <taxon>Streptomycetaceae</taxon>
        <taxon>Streptomyces</taxon>
    </lineage>
</organism>
<dbReference type="PANTHER" id="PTHR42885">
    <property type="entry name" value="HISTIDINOL-PHOSPHATE AMINOTRANSFERASE-RELATED"/>
    <property type="match status" value="1"/>
</dbReference>
<dbReference type="InterPro" id="IPR015421">
    <property type="entry name" value="PyrdxlP-dep_Trfase_major"/>
</dbReference>
<evidence type="ECO:0000313" key="4">
    <source>
        <dbReference type="Proteomes" id="UP000295345"/>
    </source>
</evidence>
<proteinExistence type="predicted"/>
<comment type="caution">
    <text evidence="3">The sequence shown here is derived from an EMBL/GenBank/DDBJ whole genome shotgun (WGS) entry which is preliminary data.</text>
</comment>
<reference evidence="3 4" key="1">
    <citation type="submission" date="2019-03" db="EMBL/GenBank/DDBJ databases">
        <title>Draft genome sequences of novel Actinobacteria.</title>
        <authorList>
            <person name="Sahin N."/>
            <person name="Ay H."/>
            <person name="Saygin H."/>
        </authorList>
    </citation>
    <scope>NUCLEOTIDE SEQUENCE [LARGE SCALE GENOMIC DNA]</scope>
    <source>
        <strain evidence="3 4">DSM 41900</strain>
    </source>
</reference>
<gene>
    <name evidence="3" type="ORF">E1283_19970</name>
</gene>
<feature type="domain" description="Aminotransferase class I/classII large" evidence="2">
    <location>
        <begin position="71"/>
        <end position="377"/>
    </location>
</feature>
<dbReference type="AlphaFoldDB" id="A0A4R4T7Y8"/>
<dbReference type="Pfam" id="PF00155">
    <property type="entry name" value="Aminotran_1_2"/>
    <property type="match status" value="1"/>
</dbReference>
<dbReference type="GO" id="GO:0030170">
    <property type="term" value="F:pyridoxal phosphate binding"/>
    <property type="evidence" value="ECO:0007669"/>
    <property type="project" value="InterPro"/>
</dbReference>
<feature type="region of interest" description="Disordered" evidence="1">
    <location>
        <begin position="1"/>
        <end position="22"/>
    </location>
</feature>
<keyword evidence="3" id="KW-0808">Transferase</keyword>
<dbReference type="InterPro" id="IPR015422">
    <property type="entry name" value="PyrdxlP-dep_Trfase_small"/>
</dbReference>
<feature type="compositionally biased region" description="Gly residues" evidence="1">
    <location>
        <begin position="1"/>
        <end position="18"/>
    </location>
</feature>
<dbReference type="InterPro" id="IPR015424">
    <property type="entry name" value="PyrdxlP-dep_Trfase"/>
</dbReference>
<dbReference type="EMBL" id="SMKI01000214">
    <property type="protein sequence ID" value="TDC73127.1"/>
    <property type="molecule type" value="Genomic_DNA"/>
</dbReference>
<keyword evidence="3" id="KW-0032">Aminotransferase</keyword>
<sequence>MNPSEGAGGLATTNGGGRPDNVRQLFQASTAHSPSFFSLSRAGGADGTVDFCIPCNPYFPTPAMFDRLARELRGILTYYPSGADTIAAELCSVLGLNPQTVAMGNGSTELITWIDHLLVRESLAIPVPTFGRWTDQPMETGKRVDMFPLPEERGFALDPAAFVSFVQSRGSRTAVICNPNNPDGGYLPRQAVISMLHALIDLDLVVVDESFIEFVSSEPNPSVAQEAVLLPNVVVLKSLGKNFGLHGIRFGYLVANPALARKVRDALPKWNLNSLAEYVVFALREHRQEYRRSLQQVHADRQEMLRQLSKLPGITAFPSQGNFILVKLPEGVDGALLRDRLLAEHGVLVRECGNKLHSSSSYLRLVVRPQADVARLLTGMCQVLYGSDWYVPAPVPAQHALPAGQESPGYWGV</sequence>
<dbReference type="Gene3D" id="3.90.1150.10">
    <property type="entry name" value="Aspartate Aminotransferase, domain 1"/>
    <property type="match status" value="1"/>
</dbReference>
<dbReference type="CDD" id="cd00609">
    <property type="entry name" value="AAT_like"/>
    <property type="match status" value="1"/>
</dbReference>
<dbReference type="GO" id="GO:0008483">
    <property type="term" value="F:transaminase activity"/>
    <property type="evidence" value="ECO:0007669"/>
    <property type="project" value="UniProtKB-KW"/>
</dbReference>
<evidence type="ECO:0000259" key="2">
    <source>
        <dbReference type="Pfam" id="PF00155"/>
    </source>
</evidence>
<dbReference type="Gene3D" id="3.40.640.10">
    <property type="entry name" value="Type I PLP-dependent aspartate aminotransferase-like (Major domain)"/>
    <property type="match status" value="1"/>
</dbReference>
<dbReference type="Proteomes" id="UP000295345">
    <property type="component" value="Unassembled WGS sequence"/>
</dbReference>
<accession>A0A4R4T7Y8</accession>
<evidence type="ECO:0000313" key="3">
    <source>
        <dbReference type="EMBL" id="TDC73127.1"/>
    </source>
</evidence>
<keyword evidence="4" id="KW-1185">Reference proteome</keyword>
<dbReference type="SUPFAM" id="SSF53383">
    <property type="entry name" value="PLP-dependent transferases"/>
    <property type="match status" value="1"/>
</dbReference>
<name>A0A4R4T7Y8_9ACTN</name>